<dbReference type="AlphaFoldDB" id="A0A9P7CVM1"/>
<reference evidence="1" key="1">
    <citation type="journal article" date="2020" name="New Phytol.">
        <title>Comparative genomics reveals dynamic genome evolution in host specialist ectomycorrhizal fungi.</title>
        <authorList>
            <person name="Lofgren L.A."/>
            <person name="Nguyen N.H."/>
            <person name="Vilgalys R."/>
            <person name="Ruytinx J."/>
            <person name="Liao H.L."/>
            <person name="Branco S."/>
            <person name="Kuo A."/>
            <person name="LaButti K."/>
            <person name="Lipzen A."/>
            <person name="Andreopoulos W."/>
            <person name="Pangilinan J."/>
            <person name="Riley R."/>
            <person name="Hundley H."/>
            <person name="Na H."/>
            <person name="Barry K."/>
            <person name="Grigoriev I.V."/>
            <person name="Stajich J.E."/>
            <person name="Kennedy P.G."/>
        </authorList>
    </citation>
    <scope>NUCLEOTIDE SEQUENCE</scope>
    <source>
        <strain evidence="1">DOB743</strain>
    </source>
</reference>
<accession>A0A9P7CVM1</accession>
<evidence type="ECO:0000313" key="1">
    <source>
        <dbReference type="EMBL" id="KAG1763125.1"/>
    </source>
</evidence>
<sequence>MALRLQFGYKTCWMLGTMTERPGCDRMGRLVMTITLYGSSYACQNLAAKGGLDLQEIVKGYINSPSFAIIQGSSTLSNSFQGVTGGVEPIRTPDYWIDREGLNTPMGRHHAALAAYSLTLLYRAVQGYNTLGYFQGGTGGVEPIRTPDYRIDREDQTRPWILDVYLKKAYLGRLVIGSRDEPGTNFASFPGRSFNLETAEGFMPTLAVAFMSKNAAKPAWPPRNGLPRIEMIPQPEGSGSNVAFYAFNNRSTLINGSTISWQGRDDGSRLQTNGLMLRTWGGWRMNCDEGSPQVLLPMNDPDPTWVKRTDSHAVTKVSSD</sequence>
<gene>
    <name evidence="1" type="ORF">EV702DRAFT_1051940</name>
</gene>
<organism evidence="1 2">
    <name type="scientific">Suillus placidus</name>
    <dbReference type="NCBI Taxonomy" id="48579"/>
    <lineage>
        <taxon>Eukaryota</taxon>
        <taxon>Fungi</taxon>
        <taxon>Dikarya</taxon>
        <taxon>Basidiomycota</taxon>
        <taxon>Agaricomycotina</taxon>
        <taxon>Agaricomycetes</taxon>
        <taxon>Agaricomycetidae</taxon>
        <taxon>Boletales</taxon>
        <taxon>Suillineae</taxon>
        <taxon>Suillaceae</taxon>
        <taxon>Suillus</taxon>
    </lineage>
</organism>
<protein>
    <submittedName>
        <fullName evidence="1">Uncharacterized protein</fullName>
    </submittedName>
</protein>
<dbReference type="Proteomes" id="UP000714275">
    <property type="component" value="Unassembled WGS sequence"/>
</dbReference>
<proteinExistence type="predicted"/>
<comment type="caution">
    <text evidence="1">The sequence shown here is derived from an EMBL/GenBank/DDBJ whole genome shotgun (WGS) entry which is preliminary data.</text>
</comment>
<dbReference type="EMBL" id="JABBWD010000177">
    <property type="protein sequence ID" value="KAG1763125.1"/>
    <property type="molecule type" value="Genomic_DNA"/>
</dbReference>
<keyword evidence="2" id="KW-1185">Reference proteome</keyword>
<evidence type="ECO:0000313" key="2">
    <source>
        <dbReference type="Proteomes" id="UP000714275"/>
    </source>
</evidence>
<name>A0A9P7CVM1_9AGAM</name>